<comment type="similarity">
    <text evidence="1 8">Belongs to the CoaE family.</text>
</comment>
<dbReference type="EC" id="2.7.1.24" evidence="8 9"/>
<dbReference type="GO" id="GO:0004140">
    <property type="term" value="F:dephospho-CoA kinase activity"/>
    <property type="evidence" value="ECO:0007669"/>
    <property type="project" value="UniProtKB-UniRule"/>
</dbReference>
<dbReference type="AlphaFoldDB" id="A0A161WLU5"/>
<dbReference type="CDD" id="cd02022">
    <property type="entry name" value="DPCK"/>
    <property type="match status" value="1"/>
</dbReference>
<dbReference type="GO" id="GO:0005737">
    <property type="term" value="C:cytoplasm"/>
    <property type="evidence" value="ECO:0007669"/>
    <property type="project" value="UniProtKB-SubCell"/>
</dbReference>
<comment type="pathway">
    <text evidence="8">Cofactor biosynthesis; coenzyme A biosynthesis; CoA from (R)-pantothenate: step 5/5.</text>
</comment>
<dbReference type="EMBL" id="AAXKXX010000001">
    <property type="protein sequence ID" value="EGQ4383903.1"/>
    <property type="molecule type" value="Genomic_DNA"/>
</dbReference>
<dbReference type="PANTHER" id="PTHR10695:SF46">
    <property type="entry name" value="BIFUNCTIONAL COENZYME A SYNTHASE-RELATED"/>
    <property type="match status" value="1"/>
</dbReference>
<dbReference type="OrthoDB" id="9812943at2"/>
<reference evidence="14" key="3">
    <citation type="journal article" date="2018" name="Vet. Microbiol.">
        <title>Molecular epidemiology of methicillin-resistant staphylococci amongst veterinary personnel, personnel-owned pets, patients and the hospital environment of two companion animal veterinary hospitals.</title>
        <authorList>
            <person name="Worthing K.A."/>
            <person name="Brown J."/>
            <person name="Gerber L."/>
            <person name="Abraham S."/>
            <person name="Trott D."/>
            <person name="Norris J.M."/>
        </authorList>
    </citation>
    <scope>NUCLEOTIDE SEQUENCE [LARGE SCALE GENOMIC DNA]</scope>
    <source>
        <strain evidence="14">ST496-2</strain>
    </source>
</reference>
<evidence type="ECO:0000256" key="7">
    <source>
        <dbReference type="ARBA" id="ARBA00022993"/>
    </source>
</evidence>
<comment type="catalytic activity">
    <reaction evidence="8">
        <text>3'-dephospho-CoA + ATP = ADP + CoA + H(+)</text>
        <dbReference type="Rhea" id="RHEA:18245"/>
        <dbReference type="ChEBI" id="CHEBI:15378"/>
        <dbReference type="ChEBI" id="CHEBI:30616"/>
        <dbReference type="ChEBI" id="CHEBI:57287"/>
        <dbReference type="ChEBI" id="CHEBI:57328"/>
        <dbReference type="ChEBI" id="CHEBI:456216"/>
        <dbReference type="EC" id="2.7.1.24"/>
    </reaction>
</comment>
<dbReference type="HAMAP" id="MF_00376">
    <property type="entry name" value="Dephospho_CoA_kinase"/>
    <property type="match status" value="1"/>
</dbReference>
<dbReference type="RefSeq" id="WP_014613685.1">
    <property type="nucleotide sequence ID" value="NZ_BAAFHP010000006.1"/>
</dbReference>
<accession>A0A161WLU5</accession>
<dbReference type="GeneID" id="93823074"/>
<keyword evidence="6 8" id="KW-0067">ATP-binding</keyword>
<keyword evidence="5 8" id="KW-0418">Kinase</keyword>
<gene>
    <name evidence="8" type="primary">coaE</name>
    <name evidence="11" type="ORF">DD902_06135</name>
    <name evidence="12" type="ORF">DV961_01245</name>
    <name evidence="10" type="ORF">EGV54_02140</name>
</gene>
<evidence type="ECO:0000256" key="6">
    <source>
        <dbReference type="ARBA" id="ARBA00022840"/>
    </source>
</evidence>
<evidence type="ECO:0000313" key="13">
    <source>
        <dbReference type="Proteomes" id="UP000246800"/>
    </source>
</evidence>
<proteinExistence type="inferred from homology"/>
<evidence type="ECO:0000313" key="14">
    <source>
        <dbReference type="Proteomes" id="UP000256409"/>
    </source>
</evidence>
<evidence type="ECO:0000256" key="2">
    <source>
        <dbReference type="ARBA" id="ARBA00022490"/>
    </source>
</evidence>
<dbReference type="Gene3D" id="3.40.50.300">
    <property type="entry name" value="P-loop containing nucleotide triphosphate hydrolases"/>
    <property type="match status" value="1"/>
</dbReference>
<reference evidence="10 15" key="4">
    <citation type="submission" date="2018-11" db="EMBL/GenBank/DDBJ databases">
        <authorList>
            <consortium name="Veterinary Laboratory Investigation and Response Network"/>
        </authorList>
    </citation>
    <scope>NUCLEOTIDE SEQUENCE [LARGE SCALE GENOMIC DNA]</scope>
    <source>
        <strain evidence="10 15">SPSE-18-VL-LA-PA-Ryan-0021</strain>
    </source>
</reference>
<name>A0A161WLU5_STAPS</name>
<dbReference type="PANTHER" id="PTHR10695">
    <property type="entry name" value="DEPHOSPHO-COA KINASE-RELATED"/>
    <property type="match status" value="1"/>
</dbReference>
<evidence type="ECO:0000256" key="1">
    <source>
        <dbReference type="ARBA" id="ARBA00009018"/>
    </source>
</evidence>
<dbReference type="FunFam" id="3.40.50.300:FF:000991">
    <property type="entry name" value="Dephospho-CoA kinase"/>
    <property type="match status" value="1"/>
</dbReference>
<evidence type="ECO:0000313" key="10">
    <source>
        <dbReference type="EMBL" id="EGQ4383903.1"/>
    </source>
</evidence>
<keyword evidence="3 8" id="KW-0808">Transferase</keyword>
<reference evidence="11 13" key="1">
    <citation type="journal article" date="2018" name="Vet. Microbiol.">
        <title>Clonal diversity and geographic distribution of methicillin-resistant Staphylococcus pseudintermedius from Australian animals: Discovery of novel sequence types.</title>
        <authorList>
            <person name="Worthing K.A."/>
            <person name="Abraham S."/>
            <person name="Coombs G.W."/>
            <person name="Pang S."/>
            <person name="Saputra S."/>
            <person name="Jordan D."/>
            <person name="Trott D.J."/>
            <person name="Norris J.M."/>
        </authorList>
    </citation>
    <scope>NUCLEOTIDE SEQUENCE [LARGE SCALE GENOMIC DNA]</scope>
    <source>
        <strain evidence="11 13">ST525 1</strain>
    </source>
</reference>
<dbReference type="NCBIfam" id="TIGR00152">
    <property type="entry name" value="dephospho-CoA kinase"/>
    <property type="match status" value="1"/>
</dbReference>
<organism evidence="12 14">
    <name type="scientific">Staphylococcus pseudintermedius</name>
    <dbReference type="NCBI Taxonomy" id="283734"/>
    <lineage>
        <taxon>Bacteria</taxon>
        <taxon>Bacillati</taxon>
        <taxon>Bacillota</taxon>
        <taxon>Bacilli</taxon>
        <taxon>Bacillales</taxon>
        <taxon>Staphylococcaceae</taxon>
        <taxon>Staphylococcus</taxon>
        <taxon>Staphylococcus intermedius group</taxon>
    </lineage>
</organism>
<evidence type="ECO:0000313" key="11">
    <source>
        <dbReference type="EMBL" id="PWZ75130.1"/>
    </source>
</evidence>
<dbReference type="EMBL" id="QQPC01000009">
    <property type="protein sequence ID" value="REA83721.1"/>
    <property type="molecule type" value="Genomic_DNA"/>
</dbReference>
<evidence type="ECO:0000256" key="8">
    <source>
        <dbReference type="HAMAP-Rule" id="MF_00376"/>
    </source>
</evidence>
<dbReference type="PROSITE" id="PS51219">
    <property type="entry name" value="DPCK"/>
    <property type="match status" value="1"/>
</dbReference>
<evidence type="ECO:0000256" key="5">
    <source>
        <dbReference type="ARBA" id="ARBA00022777"/>
    </source>
</evidence>
<dbReference type="Proteomes" id="UP000600220">
    <property type="component" value="Unassembled WGS sequence"/>
</dbReference>
<dbReference type="UniPathway" id="UPA00241">
    <property type="reaction ID" value="UER00356"/>
</dbReference>
<feature type="binding site" evidence="8">
    <location>
        <begin position="12"/>
        <end position="17"/>
    </location>
    <ligand>
        <name>ATP</name>
        <dbReference type="ChEBI" id="CHEBI:30616"/>
    </ligand>
</feature>
<reference evidence="12" key="2">
    <citation type="journal article" date="2018" name="Vet. Microbiol.">
        <title>Methicillin-resistant staphylococci amongst veterinary personnel, personnel-owned pets, patients and the hospital environment of two small animal veterinary hospitals.</title>
        <authorList>
            <person name="Worthing K.A."/>
            <person name="Brown J."/>
            <person name="Gerber L."/>
            <person name="Abraham S."/>
            <person name="Trott D."/>
            <person name="Norris J.M."/>
        </authorList>
    </citation>
    <scope>NUCLEOTIDE SEQUENCE</scope>
    <source>
        <strain evidence="12">ST496-2</strain>
    </source>
</reference>
<dbReference type="InterPro" id="IPR027417">
    <property type="entry name" value="P-loop_NTPase"/>
</dbReference>
<keyword evidence="4 8" id="KW-0547">Nucleotide-binding</keyword>
<keyword evidence="7 8" id="KW-0173">Coenzyme A biosynthesis</keyword>
<dbReference type="Pfam" id="PF01121">
    <property type="entry name" value="CoaE"/>
    <property type="match status" value="1"/>
</dbReference>
<protein>
    <recommendedName>
        <fullName evidence="8 9">Dephospho-CoA kinase</fullName>
        <ecNumber evidence="8 9">2.7.1.24</ecNumber>
    </recommendedName>
    <alternativeName>
        <fullName evidence="8">Dephosphocoenzyme A kinase</fullName>
    </alternativeName>
</protein>
<dbReference type="InterPro" id="IPR001977">
    <property type="entry name" value="Depp_CoAkinase"/>
</dbReference>
<evidence type="ECO:0000256" key="4">
    <source>
        <dbReference type="ARBA" id="ARBA00022741"/>
    </source>
</evidence>
<sequence>MPKVIGLTGGIATGKSTVAELLAIHGFKIVDADVAARKAVAKGTEGLKKVQALFGDEAINEDGEMNRTFVGQQVFYDDEKRKQLNAIVHPIVGKMMNQERDQYLAEGHNVIMDIPLLFENHLEATVDEVWLVYASEPIQLDRLMARNDLSIEDAKARIYSQISIDKKSRMADVVIDNLGSKLELKQNLEQILVDKGFLEAYHSDSEE</sequence>
<dbReference type="EMBL" id="QEIT01000030">
    <property type="protein sequence ID" value="PWZ75130.1"/>
    <property type="molecule type" value="Genomic_DNA"/>
</dbReference>
<dbReference type="OMA" id="CQMDIEQ"/>
<evidence type="ECO:0000256" key="9">
    <source>
        <dbReference type="NCBIfam" id="TIGR00152"/>
    </source>
</evidence>
<evidence type="ECO:0000313" key="15">
    <source>
        <dbReference type="Proteomes" id="UP000600220"/>
    </source>
</evidence>
<dbReference type="GO" id="GO:0005524">
    <property type="term" value="F:ATP binding"/>
    <property type="evidence" value="ECO:0007669"/>
    <property type="project" value="UniProtKB-UniRule"/>
</dbReference>
<comment type="subcellular location">
    <subcellularLocation>
        <location evidence="8">Cytoplasm</location>
    </subcellularLocation>
</comment>
<evidence type="ECO:0000256" key="3">
    <source>
        <dbReference type="ARBA" id="ARBA00022679"/>
    </source>
</evidence>
<evidence type="ECO:0000313" key="12">
    <source>
        <dbReference type="EMBL" id="REA83721.1"/>
    </source>
</evidence>
<dbReference type="GO" id="GO:0015937">
    <property type="term" value="P:coenzyme A biosynthetic process"/>
    <property type="evidence" value="ECO:0007669"/>
    <property type="project" value="UniProtKB-UniRule"/>
</dbReference>
<dbReference type="Proteomes" id="UP000256409">
    <property type="component" value="Unassembled WGS sequence"/>
</dbReference>
<dbReference type="SUPFAM" id="SSF52540">
    <property type="entry name" value="P-loop containing nucleoside triphosphate hydrolases"/>
    <property type="match status" value="1"/>
</dbReference>
<keyword evidence="2 8" id="KW-0963">Cytoplasm</keyword>
<dbReference type="Proteomes" id="UP000246800">
    <property type="component" value="Unassembled WGS sequence"/>
</dbReference>
<comment type="function">
    <text evidence="8">Catalyzes the phosphorylation of the 3'-hydroxyl group of dephosphocoenzyme A to form coenzyme A.</text>
</comment>
<comment type="caution">
    <text evidence="12">The sequence shown here is derived from an EMBL/GenBank/DDBJ whole genome shotgun (WGS) entry which is preliminary data.</text>
</comment>
<dbReference type="eggNOG" id="COG0237">
    <property type="taxonomic scope" value="Bacteria"/>
</dbReference>
<keyword evidence="15" id="KW-1185">Reference proteome</keyword>